<dbReference type="InterPro" id="IPR038026">
    <property type="entry name" value="MtlR-like_sf"/>
</dbReference>
<dbReference type="Proteomes" id="UP000233742">
    <property type="component" value="Chromosome"/>
</dbReference>
<evidence type="ECO:0008006" key="3">
    <source>
        <dbReference type="Google" id="ProtNLM"/>
    </source>
</evidence>
<reference evidence="1 2" key="1">
    <citation type="submission" date="2017-12" db="EMBL/GenBank/DDBJ databases">
        <authorList>
            <person name="Hurst M.R.H."/>
        </authorList>
    </citation>
    <scope>NUCLEOTIDE SEQUENCE [LARGE SCALE GENOMIC DNA]</scope>
    <source>
        <strain evidence="1 2">BM15</strain>
    </source>
</reference>
<gene>
    <name evidence="1" type="ORF">CUV01_11360</name>
</gene>
<proteinExistence type="predicted"/>
<keyword evidence="2" id="KW-1185">Reference proteome</keyword>
<evidence type="ECO:0000313" key="2">
    <source>
        <dbReference type="Proteomes" id="UP000233742"/>
    </source>
</evidence>
<dbReference type="KEGG" id="paro:CUV01_11360"/>
<name>A0A2K9EX78_9RHOB</name>
<dbReference type="EMBL" id="CP025408">
    <property type="protein sequence ID" value="AUH33904.1"/>
    <property type="molecule type" value="Genomic_DNA"/>
</dbReference>
<sequence>MQQQNTHNIEIPAWYTEEFQSFLDSANLENASLSLRGSAIVLASGLEEVLRRLITSFLVDHKATDQLVKERSLTQLANLAFSLGLITRTESEHIRRYNDIRNALAHNWHSPRSMDDLDKKTLSKLQQFYEEYAAQIFHPTTDLRLFVQRGANFGIQGIFFHLWQRQSDIKDRQLAERH</sequence>
<evidence type="ECO:0000313" key="1">
    <source>
        <dbReference type="EMBL" id="AUH33904.1"/>
    </source>
</evidence>
<dbReference type="SUPFAM" id="SSF158668">
    <property type="entry name" value="MtlR-like"/>
    <property type="match status" value="1"/>
</dbReference>
<accession>A0A2K9EX78</accession>
<dbReference type="AlphaFoldDB" id="A0A2K9EX78"/>
<dbReference type="Gene3D" id="1.20.120.330">
    <property type="entry name" value="Nucleotidyltransferases domain 2"/>
    <property type="match status" value="1"/>
</dbReference>
<protein>
    <recommendedName>
        <fullName evidence="3">DUF4145 domain-containing protein</fullName>
    </recommendedName>
</protein>
<organism evidence="1 2">
    <name type="scientific">Paracoccus tegillarcae</name>
    <dbReference type="NCBI Taxonomy" id="1529068"/>
    <lineage>
        <taxon>Bacteria</taxon>
        <taxon>Pseudomonadati</taxon>
        <taxon>Pseudomonadota</taxon>
        <taxon>Alphaproteobacteria</taxon>
        <taxon>Rhodobacterales</taxon>
        <taxon>Paracoccaceae</taxon>
        <taxon>Paracoccus</taxon>
    </lineage>
</organism>